<accession>A0A2S5TA99</accession>
<proteinExistence type="predicted"/>
<comment type="caution">
    <text evidence="5">The sequence shown here is derived from an EMBL/GenBank/DDBJ whole genome shotgun (WGS) entry which is preliminary data.</text>
</comment>
<dbReference type="GO" id="GO:0003700">
    <property type="term" value="F:DNA-binding transcription factor activity"/>
    <property type="evidence" value="ECO:0007669"/>
    <property type="project" value="InterPro"/>
</dbReference>
<dbReference type="GO" id="GO:0005829">
    <property type="term" value="C:cytosol"/>
    <property type="evidence" value="ECO:0007669"/>
    <property type="project" value="TreeGrafter"/>
</dbReference>
<dbReference type="Pfam" id="PF12625">
    <property type="entry name" value="Arabinose_bd"/>
    <property type="match status" value="1"/>
</dbReference>
<dbReference type="PANTHER" id="PTHR47894">
    <property type="entry name" value="HTH-TYPE TRANSCRIPTIONAL REGULATOR GADX"/>
    <property type="match status" value="1"/>
</dbReference>
<evidence type="ECO:0000313" key="5">
    <source>
        <dbReference type="EMBL" id="PPE71876.1"/>
    </source>
</evidence>
<organism evidence="5 6">
    <name type="scientific">Solimonas fluminis</name>
    <dbReference type="NCBI Taxonomy" id="2086571"/>
    <lineage>
        <taxon>Bacteria</taxon>
        <taxon>Pseudomonadati</taxon>
        <taxon>Pseudomonadota</taxon>
        <taxon>Gammaproteobacteria</taxon>
        <taxon>Nevskiales</taxon>
        <taxon>Nevskiaceae</taxon>
        <taxon>Solimonas</taxon>
    </lineage>
</organism>
<keyword evidence="6" id="KW-1185">Reference proteome</keyword>
<dbReference type="Proteomes" id="UP000238220">
    <property type="component" value="Unassembled WGS sequence"/>
</dbReference>
<dbReference type="OrthoDB" id="6816069at2"/>
<reference evidence="5 6" key="1">
    <citation type="submission" date="2018-02" db="EMBL/GenBank/DDBJ databases">
        <title>Genome sequencing of Solimonas sp. HR-BB.</title>
        <authorList>
            <person name="Lee Y."/>
            <person name="Jeon C.O."/>
        </authorList>
    </citation>
    <scope>NUCLEOTIDE SEQUENCE [LARGE SCALE GENOMIC DNA]</scope>
    <source>
        <strain evidence="5 6">HR-BB</strain>
    </source>
</reference>
<protein>
    <submittedName>
        <fullName evidence="5">AraC family transcriptional regulator</fullName>
    </submittedName>
</protein>
<keyword evidence="3" id="KW-0804">Transcription</keyword>
<evidence type="ECO:0000256" key="1">
    <source>
        <dbReference type="ARBA" id="ARBA00023015"/>
    </source>
</evidence>
<dbReference type="AlphaFoldDB" id="A0A2S5TA99"/>
<dbReference type="InterPro" id="IPR018060">
    <property type="entry name" value="HTH_AraC"/>
</dbReference>
<evidence type="ECO:0000313" key="6">
    <source>
        <dbReference type="Proteomes" id="UP000238220"/>
    </source>
</evidence>
<dbReference type="PRINTS" id="PR00032">
    <property type="entry name" value="HTHARAC"/>
</dbReference>
<keyword evidence="1" id="KW-0805">Transcription regulation</keyword>
<evidence type="ECO:0000256" key="2">
    <source>
        <dbReference type="ARBA" id="ARBA00023125"/>
    </source>
</evidence>
<dbReference type="GO" id="GO:0000976">
    <property type="term" value="F:transcription cis-regulatory region binding"/>
    <property type="evidence" value="ECO:0007669"/>
    <property type="project" value="TreeGrafter"/>
</dbReference>
<sequence>MSRPGMHWARRRTEQRRRAAMSEAFFYSLEGPLDTVPVGLQIRAANLAGFGDLVRGLGADPRELLERHGIDPRAMRDPDAYIDSKGLVQLMEHCSRAFNDPLFGLRLGEFQDPDTFGAIATLCRSASSFREALACFIDYIPVVHCPLVAMELVEGPELAELRWRVQSDPGAADQASYKGTLMTMKLLRQLAGRSFKPRYVGLRIDARQKDLPEIARFFGCEFRPRAEVSVIAFPSAVLDQPVASANRLLFRLLGGYFERVRNASRQGIVERVEDYVRGSLSSGKCSIEHCAGKMGIPVRTLQASLSGHGLRFSEIVERQRRELAESCLQASEVALDELAAMLGYSEQSSFGRAFKRWTGSTPQGYRRRLELRKAA</sequence>
<dbReference type="PANTHER" id="PTHR47894:SF4">
    <property type="entry name" value="HTH-TYPE TRANSCRIPTIONAL REGULATOR GADX"/>
    <property type="match status" value="1"/>
</dbReference>
<dbReference type="InterPro" id="IPR009057">
    <property type="entry name" value="Homeodomain-like_sf"/>
</dbReference>
<feature type="domain" description="HTH araC/xylS-type" evidence="4">
    <location>
        <begin position="270"/>
        <end position="368"/>
    </location>
</feature>
<dbReference type="SUPFAM" id="SSF46689">
    <property type="entry name" value="Homeodomain-like"/>
    <property type="match status" value="1"/>
</dbReference>
<dbReference type="InterPro" id="IPR032687">
    <property type="entry name" value="AraC-type_N"/>
</dbReference>
<dbReference type="EMBL" id="PSNW01000019">
    <property type="protein sequence ID" value="PPE71876.1"/>
    <property type="molecule type" value="Genomic_DNA"/>
</dbReference>
<evidence type="ECO:0000259" key="4">
    <source>
        <dbReference type="PROSITE" id="PS01124"/>
    </source>
</evidence>
<gene>
    <name evidence="5" type="ORF">C3942_21410</name>
</gene>
<keyword evidence="2" id="KW-0238">DNA-binding</keyword>
<dbReference type="Pfam" id="PF12833">
    <property type="entry name" value="HTH_18"/>
    <property type="match status" value="1"/>
</dbReference>
<name>A0A2S5TA99_9GAMM</name>
<dbReference type="InterPro" id="IPR020449">
    <property type="entry name" value="Tscrpt_reg_AraC-type_HTH"/>
</dbReference>
<evidence type="ECO:0000256" key="3">
    <source>
        <dbReference type="ARBA" id="ARBA00023163"/>
    </source>
</evidence>
<dbReference type="Gene3D" id="1.10.10.60">
    <property type="entry name" value="Homeodomain-like"/>
    <property type="match status" value="1"/>
</dbReference>
<dbReference type="PROSITE" id="PS01124">
    <property type="entry name" value="HTH_ARAC_FAMILY_2"/>
    <property type="match status" value="1"/>
</dbReference>
<dbReference type="SMART" id="SM00342">
    <property type="entry name" value="HTH_ARAC"/>
    <property type="match status" value="1"/>
</dbReference>